<comment type="caution">
    <text evidence="2">The sequence shown here is derived from an EMBL/GenBank/DDBJ whole genome shotgun (WGS) entry which is preliminary data.</text>
</comment>
<accession>A0ABU4UDA3</accession>
<protein>
    <submittedName>
        <fullName evidence="2">CopG family ribbon-helix-helix protein</fullName>
    </submittedName>
</protein>
<name>A0ABU4UDA3_9GAMM</name>
<proteinExistence type="predicted"/>
<sequence length="90" mass="10459">MATSIKLDDGLKTRIQNLANLRSRSPHWIMREAITDYVNREEAKENFKQEALNSWKAYQETGQHLTGQEVGDWLSKWGTDQEAEIPKCHD</sequence>
<dbReference type="InterPro" id="IPR002145">
    <property type="entry name" value="CopG"/>
</dbReference>
<dbReference type="Gene3D" id="1.10.1220.10">
    <property type="entry name" value="Met repressor-like"/>
    <property type="match status" value="1"/>
</dbReference>
<dbReference type="InterPro" id="IPR013321">
    <property type="entry name" value="Arc_rbn_hlx_hlx"/>
</dbReference>
<evidence type="ECO:0000259" key="1">
    <source>
        <dbReference type="Pfam" id="PF01402"/>
    </source>
</evidence>
<dbReference type="Pfam" id="PF01402">
    <property type="entry name" value="RHH_1"/>
    <property type="match status" value="1"/>
</dbReference>
<reference evidence="2 3" key="1">
    <citation type="submission" date="2023-11" db="EMBL/GenBank/DDBJ databases">
        <authorList>
            <person name="Ouyang M.-Y."/>
        </authorList>
    </citation>
    <scope>NUCLEOTIDE SEQUENCE [LARGE SCALE GENOMIC DNA]</scope>
    <source>
        <strain evidence="2 3">OY6</strain>
    </source>
</reference>
<evidence type="ECO:0000313" key="2">
    <source>
        <dbReference type="EMBL" id="MDX8127459.1"/>
    </source>
</evidence>
<dbReference type="CDD" id="cd22233">
    <property type="entry name" value="RHH_CopAso-like"/>
    <property type="match status" value="1"/>
</dbReference>
<gene>
    <name evidence="2" type="ORF">QLH52_09210</name>
</gene>
<dbReference type="InterPro" id="IPR010985">
    <property type="entry name" value="Ribbon_hlx_hlx"/>
</dbReference>
<dbReference type="RefSeq" id="WP_319961329.1">
    <property type="nucleotide sequence ID" value="NZ_JAXARY010000007.1"/>
</dbReference>
<organism evidence="2 3">
    <name type="scientific">Methylomonas defluvii</name>
    <dbReference type="NCBI Taxonomy" id="3045149"/>
    <lineage>
        <taxon>Bacteria</taxon>
        <taxon>Pseudomonadati</taxon>
        <taxon>Pseudomonadota</taxon>
        <taxon>Gammaproteobacteria</taxon>
        <taxon>Methylococcales</taxon>
        <taxon>Methylococcaceae</taxon>
        <taxon>Methylomonas</taxon>
    </lineage>
</organism>
<dbReference type="EMBL" id="JAXARY010000007">
    <property type="protein sequence ID" value="MDX8127459.1"/>
    <property type="molecule type" value="Genomic_DNA"/>
</dbReference>
<dbReference type="Proteomes" id="UP001284537">
    <property type="component" value="Unassembled WGS sequence"/>
</dbReference>
<dbReference type="SUPFAM" id="SSF47598">
    <property type="entry name" value="Ribbon-helix-helix"/>
    <property type="match status" value="1"/>
</dbReference>
<keyword evidence="3" id="KW-1185">Reference proteome</keyword>
<feature type="domain" description="Ribbon-helix-helix protein CopG" evidence="1">
    <location>
        <begin position="2"/>
        <end position="41"/>
    </location>
</feature>
<evidence type="ECO:0000313" key="3">
    <source>
        <dbReference type="Proteomes" id="UP001284537"/>
    </source>
</evidence>